<keyword evidence="8" id="KW-1185">Reference proteome</keyword>
<evidence type="ECO:0000256" key="2">
    <source>
        <dbReference type="ARBA" id="ARBA00022692"/>
    </source>
</evidence>
<feature type="transmembrane region" description="Helical" evidence="5">
    <location>
        <begin position="178"/>
        <end position="206"/>
    </location>
</feature>
<feature type="transmembrane region" description="Helical" evidence="5">
    <location>
        <begin position="351"/>
        <end position="371"/>
    </location>
</feature>
<dbReference type="SUPFAM" id="SSF161098">
    <property type="entry name" value="MetI-like"/>
    <property type="match status" value="1"/>
</dbReference>
<sequence length="383" mass="41970">MSIAIDTATPPSAPLDEKAAAAEARYAQATQLQLTWWRFRKHKLALVSLVVIVLFYAVAIFADFLATTDPHATDARRSFIPPQGIHFFDENGFNPHVYGLRGVRNPRTFQLAYSPDPSRKLPVRMFVRGYTYNLLGIFETNIHLFGVEGARAGESMFLLGTDQLGRDLYSRILVATRISLFIGLAGVVLSLFLGVLLGGVSGLYGGWVDLVIQRIIEVLRSVPTIPLWMGLAAALPRTWNVIQVYFAITIIISLIGWTDLARVVRGRFLALREEDFVVAAELSGASQGRIIFRHMLPSFTSHIIAATSLALPAMIISETSLSFLGLGLRPPAVSWGILLQDAQNIQVLSGAPWLLVPAIPVTMVILAFNFLGDGLRDAADPYG</sequence>
<dbReference type="Pfam" id="PF00528">
    <property type="entry name" value="BPD_transp_1"/>
    <property type="match status" value="1"/>
</dbReference>
<dbReference type="Proteomes" id="UP000766336">
    <property type="component" value="Unassembled WGS sequence"/>
</dbReference>
<evidence type="ECO:0000256" key="4">
    <source>
        <dbReference type="ARBA" id="ARBA00023136"/>
    </source>
</evidence>
<dbReference type="PROSITE" id="PS50928">
    <property type="entry name" value="ABC_TM1"/>
    <property type="match status" value="1"/>
</dbReference>
<comment type="similarity">
    <text evidence="5">Belongs to the binding-protein-dependent transport system permease family.</text>
</comment>
<evidence type="ECO:0000256" key="5">
    <source>
        <dbReference type="RuleBase" id="RU363032"/>
    </source>
</evidence>
<dbReference type="PANTHER" id="PTHR43839:SF3">
    <property type="entry name" value="OLIGOPEPTIDE ABC TRANSPORTER, PERMEASE PROTEIN"/>
    <property type="match status" value="1"/>
</dbReference>
<feature type="transmembrane region" description="Helical" evidence="5">
    <location>
        <begin position="44"/>
        <end position="66"/>
    </location>
</feature>
<evidence type="ECO:0000313" key="8">
    <source>
        <dbReference type="Proteomes" id="UP000766336"/>
    </source>
</evidence>
<dbReference type="Pfam" id="PF12911">
    <property type="entry name" value="OppC_N"/>
    <property type="match status" value="1"/>
</dbReference>
<feature type="domain" description="ABC transmembrane type-1" evidence="6">
    <location>
        <begin position="176"/>
        <end position="372"/>
    </location>
</feature>
<accession>A0ABS5QGC7</accession>
<evidence type="ECO:0000259" key="6">
    <source>
        <dbReference type="PROSITE" id="PS50928"/>
    </source>
</evidence>
<dbReference type="CDD" id="cd06261">
    <property type="entry name" value="TM_PBP2"/>
    <property type="match status" value="1"/>
</dbReference>
<evidence type="ECO:0000256" key="3">
    <source>
        <dbReference type="ARBA" id="ARBA00022989"/>
    </source>
</evidence>
<feature type="transmembrane region" description="Helical" evidence="5">
    <location>
        <begin position="242"/>
        <end position="264"/>
    </location>
</feature>
<dbReference type="EMBL" id="JAHCDA010000002">
    <property type="protein sequence ID" value="MBS7812000.1"/>
    <property type="molecule type" value="Genomic_DNA"/>
</dbReference>
<evidence type="ECO:0000256" key="1">
    <source>
        <dbReference type="ARBA" id="ARBA00004651"/>
    </source>
</evidence>
<comment type="caution">
    <text evidence="7">The sequence shown here is derived from an EMBL/GenBank/DDBJ whole genome shotgun (WGS) entry which is preliminary data.</text>
</comment>
<dbReference type="InterPro" id="IPR000515">
    <property type="entry name" value="MetI-like"/>
</dbReference>
<dbReference type="InterPro" id="IPR035906">
    <property type="entry name" value="MetI-like_sf"/>
</dbReference>
<reference evidence="7 8" key="1">
    <citation type="submission" date="2021-05" db="EMBL/GenBank/DDBJ databases">
        <title>Roseococcus sp. XZZS9, whole genome shotgun sequencing project.</title>
        <authorList>
            <person name="Zhao G."/>
            <person name="Shen L."/>
        </authorList>
    </citation>
    <scope>NUCLEOTIDE SEQUENCE [LARGE SCALE GENOMIC DNA]</scope>
    <source>
        <strain evidence="7 8">XZZS9</strain>
    </source>
</reference>
<dbReference type="Gene3D" id="1.10.3720.10">
    <property type="entry name" value="MetI-like"/>
    <property type="match status" value="1"/>
</dbReference>
<name>A0ABS5QGC7_9PROT</name>
<feature type="transmembrane region" description="Helical" evidence="5">
    <location>
        <begin position="296"/>
        <end position="315"/>
    </location>
</feature>
<evidence type="ECO:0000313" key="7">
    <source>
        <dbReference type="EMBL" id="MBS7812000.1"/>
    </source>
</evidence>
<gene>
    <name evidence="7" type="ORF">KHU32_13700</name>
</gene>
<keyword evidence="3 5" id="KW-1133">Transmembrane helix</keyword>
<keyword evidence="4 5" id="KW-0472">Membrane</keyword>
<comment type="subcellular location">
    <subcellularLocation>
        <location evidence="1 5">Cell membrane</location>
        <topology evidence="1 5">Multi-pass membrane protein</topology>
    </subcellularLocation>
</comment>
<protein>
    <submittedName>
        <fullName evidence="7">ABC transporter permease</fullName>
    </submittedName>
</protein>
<dbReference type="RefSeq" id="WP_213670638.1">
    <property type="nucleotide sequence ID" value="NZ_JAHCDA010000002.1"/>
</dbReference>
<dbReference type="InterPro" id="IPR025966">
    <property type="entry name" value="OppC_N"/>
</dbReference>
<keyword evidence="5" id="KW-0813">Transport</keyword>
<organism evidence="7 8">
    <name type="scientific">Roseococcus pinisoli</name>
    <dbReference type="NCBI Taxonomy" id="2835040"/>
    <lineage>
        <taxon>Bacteria</taxon>
        <taxon>Pseudomonadati</taxon>
        <taxon>Pseudomonadota</taxon>
        <taxon>Alphaproteobacteria</taxon>
        <taxon>Acetobacterales</taxon>
        <taxon>Roseomonadaceae</taxon>
        <taxon>Roseococcus</taxon>
    </lineage>
</organism>
<keyword evidence="2 5" id="KW-0812">Transmembrane</keyword>
<proteinExistence type="inferred from homology"/>
<dbReference type="PANTHER" id="PTHR43839">
    <property type="entry name" value="OPPC IN A BINDING PROTEIN-DEPENDENT TRANSPORT SYSTEM"/>
    <property type="match status" value="1"/>
</dbReference>